<evidence type="ECO:0000313" key="5">
    <source>
        <dbReference type="Proteomes" id="UP001317742"/>
    </source>
</evidence>
<dbReference type="RefSeq" id="WP_281761912.1">
    <property type="nucleotide sequence ID" value="NZ_AP026709.1"/>
</dbReference>
<dbReference type="EMBL" id="AP026709">
    <property type="protein sequence ID" value="BDQ35983.1"/>
    <property type="molecule type" value="Genomic_DNA"/>
</dbReference>
<dbReference type="Gene3D" id="2.70.70.10">
    <property type="entry name" value="Glucose Permease (Domain IIA)"/>
    <property type="match status" value="1"/>
</dbReference>
<evidence type="ECO:0000313" key="4">
    <source>
        <dbReference type="EMBL" id="BDQ35983.1"/>
    </source>
</evidence>
<dbReference type="PANTHER" id="PTHR21666">
    <property type="entry name" value="PEPTIDASE-RELATED"/>
    <property type="match status" value="1"/>
</dbReference>
<organism evidence="4 5">
    <name type="scientific">Pseudodesulfovibrio nedwellii</name>
    <dbReference type="NCBI Taxonomy" id="2973072"/>
    <lineage>
        <taxon>Bacteria</taxon>
        <taxon>Pseudomonadati</taxon>
        <taxon>Thermodesulfobacteriota</taxon>
        <taxon>Desulfovibrionia</taxon>
        <taxon>Desulfovibrionales</taxon>
        <taxon>Desulfovibrionaceae</taxon>
    </lineage>
</organism>
<feature type="domain" description="M23ase beta-sheet core" evidence="3">
    <location>
        <begin position="338"/>
        <end position="432"/>
    </location>
</feature>
<gene>
    <name evidence="4" type="ORF">SYK_03430</name>
</gene>
<sequence>MSKETILTQKKKSGKGLPLALLTIILLCTLGAGLFMLFRDTTVPTLSISPDTADLGKQSTITIKAEDPGSGLKSLDVIVIQSDKRIPLVTKAYPGGIMLAEEVLTLDKGIIKEGEFTIEVTARDASLYPFGDAGVVSVSKTYSLDLTPPRIFVQSHTNNLNQGGCGLMVFALSEKVKNTGIQVGERFFPAYLQPGGNGKFQYYCLFAQPWDTPPNKFNPFIVASDKAGNSAKRSFNYHTNARQFRRDKIRLSDNFMERTIPEFQGLVPNEGTLIDQYLYINNTLRKQNRAKLVELSRNTSPTMLWSGPFKRLPNAANRATFADARDYMYKGKKVDFQTHLGLDLASIKQAPVPAGNDGTIVYADFLGIYGNVVVIDHGLGLQSLYAHLSSTAVANGDSVTRGQIIGHTGTTGLAGGDHLHYGITVAGIPTQPFEWWDKSWIRNNILSKTE</sequence>
<keyword evidence="2" id="KW-0472">Membrane</keyword>
<dbReference type="Pfam" id="PF01551">
    <property type="entry name" value="Peptidase_M23"/>
    <property type="match status" value="1"/>
</dbReference>
<evidence type="ECO:0000259" key="3">
    <source>
        <dbReference type="Pfam" id="PF01551"/>
    </source>
</evidence>
<evidence type="ECO:0000256" key="1">
    <source>
        <dbReference type="ARBA" id="ARBA00022729"/>
    </source>
</evidence>
<protein>
    <submittedName>
        <fullName evidence="4">Peptidase M24</fullName>
    </submittedName>
</protein>
<keyword evidence="5" id="KW-1185">Reference proteome</keyword>
<dbReference type="InterPro" id="IPR011055">
    <property type="entry name" value="Dup_hybrid_motif"/>
</dbReference>
<accession>A0ABM8AWS8</accession>
<dbReference type="CDD" id="cd12797">
    <property type="entry name" value="M23_peptidase"/>
    <property type="match status" value="1"/>
</dbReference>
<feature type="transmembrane region" description="Helical" evidence="2">
    <location>
        <begin position="20"/>
        <end position="38"/>
    </location>
</feature>
<name>A0ABM8AWS8_9BACT</name>
<keyword evidence="1" id="KW-0732">Signal</keyword>
<dbReference type="PANTHER" id="PTHR21666:SF289">
    <property type="entry name" value="L-ALA--D-GLU ENDOPEPTIDASE"/>
    <property type="match status" value="1"/>
</dbReference>
<keyword evidence="2" id="KW-0812">Transmembrane</keyword>
<proteinExistence type="predicted"/>
<keyword evidence="2" id="KW-1133">Transmembrane helix</keyword>
<evidence type="ECO:0000256" key="2">
    <source>
        <dbReference type="SAM" id="Phobius"/>
    </source>
</evidence>
<reference evidence="4 5" key="1">
    <citation type="submission" date="2022-08" db="EMBL/GenBank/DDBJ databases">
        <title>Genome Sequence of the sulphate-reducing bacterium, Pseudodesulfovibrio sp. SYK.</title>
        <authorList>
            <person name="Kondo R."/>
            <person name="Kataoka T."/>
        </authorList>
    </citation>
    <scope>NUCLEOTIDE SEQUENCE [LARGE SCALE GENOMIC DNA]</scope>
    <source>
        <strain evidence="4 5">SYK</strain>
    </source>
</reference>
<dbReference type="InterPro" id="IPR016047">
    <property type="entry name" value="M23ase_b-sheet_dom"/>
</dbReference>
<dbReference type="SUPFAM" id="SSF51261">
    <property type="entry name" value="Duplicated hybrid motif"/>
    <property type="match status" value="1"/>
</dbReference>
<dbReference type="InterPro" id="IPR050570">
    <property type="entry name" value="Cell_wall_metabolism_enzyme"/>
</dbReference>
<dbReference type="Proteomes" id="UP001317742">
    <property type="component" value="Chromosome"/>
</dbReference>